<dbReference type="EMBL" id="BLKM01000706">
    <property type="protein sequence ID" value="GFG37589.1"/>
    <property type="molecule type" value="Genomic_DNA"/>
</dbReference>
<evidence type="ECO:0000313" key="3">
    <source>
        <dbReference type="Proteomes" id="UP000502823"/>
    </source>
</evidence>
<gene>
    <name evidence="2" type="ORF">Cfor_12676</name>
</gene>
<sequence length="156" mass="16776">MVPPQESNPSRGSRSVVDVPLQPLDARSLLAARAVLQTANQREKSIASSTPPSSLDLEWEHEGCLPVHLLHYAGVVEDDGCESTATNGQNGTSAAGSAGWSRISSPDSLEWDPVEAPLAAARERSVEELDTETEQLLSEIERLTSRALRETGDWSS</sequence>
<keyword evidence="3" id="KW-1185">Reference proteome</keyword>
<organism evidence="2 3">
    <name type="scientific">Coptotermes formosanus</name>
    <name type="common">Formosan subterranean termite</name>
    <dbReference type="NCBI Taxonomy" id="36987"/>
    <lineage>
        <taxon>Eukaryota</taxon>
        <taxon>Metazoa</taxon>
        <taxon>Ecdysozoa</taxon>
        <taxon>Arthropoda</taxon>
        <taxon>Hexapoda</taxon>
        <taxon>Insecta</taxon>
        <taxon>Pterygota</taxon>
        <taxon>Neoptera</taxon>
        <taxon>Polyneoptera</taxon>
        <taxon>Dictyoptera</taxon>
        <taxon>Blattodea</taxon>
        <taxon>Blattoidea</taxon>
        <taxon>Termitoidae</taxon>
        <taxon>Rhinotermitidae</taxon>
        <taxon>Coptotermes</taxon>
    </lineage>
</organism>
<reference evidence="3" key="1">
    <citation type="submission" date="2020-01" db="EMBL/GenBank/DDBJ databases">
        <title>Draft genome sequence of the Termite Coptotermes fromosanus.</title>
        <authorList>
            <person name="Itakura S."/>
            <person name="Yosikawa Y."/>
            <person name="Umezawa K."/>
        </authorList>
    </citation>
    <scope>NUCLEOTIDE SEQUENCE [LARGE SCALE GENOMIC DNA]</scope>
</reference>
<evidence type="ECO:0000313" key="2">
    <source>
        <dbReference type="EMBL" id="GFG37589.1"/>
    </source>
</evidence>
<accession>A0A6L2PYK8</accession>
<comment type="caution">
    <text evidence="2">The sequence shown here is derived from an EMBL/GenBank/DDBJ whole genome shotgun (WGS) entry which is preliminary data.</text>
</comment>
<dbReference type="Proteomes" id="UP000502823">
    <property type="component" value="Unassembled WGS sequence"/>
</dbReference>
<name>A0A6L2PYK8_COPFO</name>
<dbReference type="InParanoid" id="A0A6L2PYK8"/>
<dbReference type="AlphaFoldDB" id="A0A6L2PYK8"/>
<protein>
    <submittedName>
        <fullName evidence="2">Uncharacterized protein</fullName>
    </submittedName>
</protein>
<feature type="region of interest" description="Disordered" evidence="1">
    <location>
        <begin position="82"/>
        <end position="111"/>
    </location>
</feature>
<proteinExistence type="predicted"/>
<evidence type="ECO:0000256" key="1">
    <source>
        <dbReference type="SAM" id="MobiDB-lite"/>
    </source>
</evidence>
<dbReference type="OrthoDB" id="8193536at2759"/>
<feature type="compositionally biased region" description="Polar residues" evidence="1">
    <location>
        <begin position="83"/>
        <end position="95"/>
    </location>
</feature>